<comment type="caution">
    <text evidence="1">The sequence shown here is derived from an EMBL/GenBank/DDBJ whole genome shotgun (WGS) entry which is preliminary data.</text>
</comment>
<evidence type="ECO:0000313" key="1">
    <source>
        <dbReference type="EMBL" id="KAK5905732.1"/>
    </source>
</evidence>
<accession>A0AAN8CLB1</accession>
<dbReference type="AlphaFoldDB" id="A0AAN8CLB1"/>
<gene>
    <name evidence="1" type="ORF">CgunFtcFv8_001661</name>
</gene>
<keyword evidence="2" id="KW-1185">Reference proteome</keyword>
<dbReference type="Proteomes" id="UP001331515">
    <property type="component" value="Unassembled WGS sequence"/>
</dbReference>
<reference evidence="1 2" key="1">
    <citation type="journal article" date="2023" name="Mol. Biol. Evol.">
        <title>Genomics of Secondarily Temperate Adaptation in the Only Non-Antarctic Icefish.</title>
        <authorList>
            <person name="Rivera-Colon A.G."/>
            <person name="Rayamajhi N."/>
            <person name="Minhas B.F."/>
            <person name="Madrigal G."/>
            <person name="Bilyk K.T."/>
            <person name="Yoon V."/>
            <person name="Hune M."/>
            <person name="Gregory S."/>
            <person name="Cheng C.H.C."/>
            <person name="Catchen J.M."/>
        </authorList>
    </citation>
    <scope>NUCLEOTIDE SEQUENCE [LARGE SCALE GENOMIC DNA]</scope>
    <source>
        <tissue evidence="1">White muscle</tissue>
    </source>
</reference>
<dbReference type="EMBL" id="JAURVH010001530">
    <property type="protein sequence ID" value="KAK5905732.1"/>
    <property type="molecule type" value="Genomic_DNA"/>
</dbReference>
<sequence length="78" mass="8690">MPGPHKGVLSAARMLDLCRVSALLCAPRPLSDPGSRRGPEVKSRCLRLISLRLRYPSKSARKCAPAYPTPKTHYYLRT</sequence>
<evidence type="ECO:0000313" key="2">
    <source>
        <dbReference type="Proteomes" id="UP001331515"/>
    </source>
</evidence>
<proteinExistence type="predicted"/>
<protein>
    <submittedName>
        <fullName evidence="1">Uncharacterized protein</fullName>
    </submittedName>
</protein>
<organism evidence="1 2">
    <name type="scientific">Champsocephalus gunnari</name>
    <name type="common">Mackerel icefish</name>
    <dbReference type="NCBI Taxonomy" id="52237"/>
    <lineage>
        <taxon>Eukaryota</taxon>
        <taxon>Metazoa</taxon>
        <taxon>Chordata</taxon>
        <taxon>Craniata</taxon>
        <taxon>Vertebrata</taxon>
        <taxon>Euteleostomi</taxon>
        <taxon>Actinopterygii</taxon>
        <taxon>Neopterygii</taxon>
        <taxon>Teleostei</taxon>
        <taxon>Neoteleostei</taxon>
        <taxon>Acanthomorphata</taxon>
        <taxon>Eupercaria</taxon>
        <taxon>Perciformes</taxon>
        <taxon>Notothenioidei</taxon>
        <taxon>Channichthyidae</taxon>
        <taxon>Champsocephalus</taxon>
    </lineage>
</organism>
<name>A0AAN8CLB1_CHAGU</name>